<keyword evidence="4" id="KW-1185">Reference proteome</keyword>
<dbReference type="EMBL" id="NIWU01000001">
    <property type="protein sequence ID" value="OXR34607.1"/>
    <property type="molecule type" value="Genomic_DNA"/>
</dbReference>
<dbReference type="SUPFAM" id="SSF56349">
    <property type="entry name" value="DNA breaking-rejoining enzymes"/>
    <property type="match status" value="1"/>
</dbReference>
<name>A0ABX4DYZ5_9PSED</name>
<dbReference type="InterPro" id="IPR013762">
    <property type="entry name" value="Integrase-like_cat_sf"/>
</dbReference>
<dbReference type="Gene3D" id="1.10.443.10">
    <property type="entry name" value="Intergrase catalytic core"/>
    <property type="match status" value="1"/>
</dbReference>
<evidence type="ECO:0000313" key="3">
    <source>
        <dbReference type="EMBL" id="OXR34607.1"/>
    </source>
</evidence>
<feature type="domain" description="Tyr recombinase" evidence="2">
    <location>
        <begin position="182"/>
        <end position="370"/>
    </location>
</feature>
<organism evidence="3 4">
    <name type="scientific">Pseudomonas umsongensis</name>
    <dbReference type="NCBI Taxonomy" id="198618"/>
    <lineage>
        <taxon>Bacteria</taxon>
        <taxon>Pseudomonadati</taxon>
        <taxon>Pseudomonadota</taxon>
        <taxon>Gammaproteobacteria</taxon>
        <taxon>Pseudomonadales</taxon>
        <taxon>Pseudomonadaceae</taxon>
        <taxon>Pseudomonas</taxon>
    </lineage>
</organism>
<dbReference type="InterPro" id="IPR002104">
    <property type="entry name" value="Integrase_catalytic"/>
</dbReference>
<dbReference type="InterPro" id="IPR011010">
    <property type="entry name" value="DNA_brk_join_enz"/>
</dbReference>
<dbReference type="PROSITE" id="PS51898">
    <property type="entry name" value="TYR_RECOMBINASE"/>
    <property type="match status" value="1"/>
</dbReference>
<dbReference type="Proteomes" id="UP000215455">
    <property type="component" value="Unassembled WGS sequence"/>
</dbReference>
<dbReference type="Pfam" id="PF00589">
    <property type="entry name" value="Phage_integrase"/>
    <property type="match status" value="1"/>
</dbReference>
<keyword evidence="1" id="KW-0233">DNA recombination</keyword>
<protein>
    <recommendedName>
        <fullName evidence="2">Tyr recombinase domain-containing protein</fullName>
    </recommendedName>
</protein>
<dbReference type="RefSeq" id="WP_083348837.1">
    <property type="nucleotide sequence ID" value="NZ_LT629767.1"/>
</dbReference>
<gene>
    <name evidence="3" type="ORF">PSUM_01505</name>
</gene>
<evidence type="ECO:0000259" key="2">
    <source>
        <dbReference type="PROSITE" id="PS51898"/>
    </source>
</evidence>
<evidence type="ECO:0000256" key="1">
    <source>
        <dbReference type="ARBA" id="ARBA00023172"/>
    </source>
</evidence>
<accession>A0ABX4DYZ5</accession>
<evidence type="ECO:0000313" key="4">
    <source>
        <dbReference type="Proteomes" id="UP000215455"/>
    </source>
</evidence>
<reference evidence="3 4" key="1">
    <citation type="submission" date="2017-06" db="EMBL/GenBank/DDBJ databases">
        <authorList>
            <person name="Furmanczyk E.M."/>
        </authorList>
    </citation>
    <scope>NUCLEOTIDE SEQUENCE [LARGE SCALE GENOMIC DNA]</scope>
    <source>
        <strain evidence="3 4">DSM 16611</strain>
    </source>
</reference>
<sequence>MNSIPDQTKNPTTAHSGGDGYGSVLDWAWPVAPTTLPIYDKYTDTNYIIHSEEDTWRFSYKGNVESIVFASGSTGSLQRRLALLISGRSSPGTLHRTGRLLVQKWDIVVALLHTRPENIKATWDEYVDTIPLAGTYKNVLKLACTANVGHWSGRATPVVNSLDTRANSEVARHTGNIETRQHLINVHLHAGIIKALDAAACITDLSTIQLEGAAALLLIYQHGVRPIQVLCLNVQHVRFFKDASNETACVASFHAAKQKNGETFEIVRQIKPEWVPIIARLHTIAVNSGRSRLFDTSTSSLLWYRAKTLCKLFNVELTCTAPHLRHTAAQALADAGHTRESIQQFLGHTGIASAAVYVRASLQQTQLINSALGASKLYNKIHGIAYRKFVTLEEMLNSDEDQQIGGIVGESLVGGIGLCRSGQSHCNYNPVTSCYGCSKFMPSLDRDAHRDAVEGMRQQVRVYLARGVRPENPAYLQLTRALSGAQQALDAIEELHLRKQ</sequence>
<comment type="caution">
    <text evidence="3">The sequence shown here is derived from an EMBL/GenBank/DDBJ whole genome shotgun (WGS) entry which is preliminary data.</text>
</comment>
<proteinExistence type="predicted"/>
<dbReference type="CDD" id="cd00397">
    <property type="entry name" value="DNA_BRE_C"/>
    <property type="match status" value="1"/>
</dbReference>